<dbReference type="InterPro" id="IPR046083">
    <property type="entry name" value="DUF6101"/>
</dbReference>
<dbReference type="Pfam" id="PF19596">
    <property type="entry name" value="DUF6101"/>
    <property type="match status" value="1"/>
</dbReference>
<dbReference type="OrthoDB" id="8449893at2"/>
<dbReference type="RefSeq" id="WP_150496564.1">
    <property type="nucleotide sequence ID" value="NZ_BMFA01000007.1"/>
</dbReference>
<keyword evidence="3" id="KW-1185">Reference proteome</keyword>
<feature type="region of interest" description="Disordered" evidence="1">
    <location>
        <begin position="1"/>
        <end position="25"/>
    </location>
</feature>
<sequence length="192" mass="21165">MRRQTVQDTLEHTGPGTQTLPGPDSLPLRFERCAPGSNVPGDIYLDAAQVIVKRRSAGVPLTIVVPMSMFEGVMVSVVPGDSFGTVKATLSLRHRDPALCIPLAETTSPESLSTIWTAWARRLGLPMLVCDLGGNVQPIEAYSVKREAPPAPRRRLPLLTGRRPRFLVRRITGRPAETMKIHSREREIIARD</sequence>
<organism evidence="2 3">
    <name type="scientific">Roseibium aquae</name>
    <dbReference type="NCBI Taxonomy" id="1323746"/>
    <lineage>
        <taxon>Bacteria</taxon>
        <taxon>Pseudomonadati</taxon>
        <taxon>Pseudomonadota</taxon>
        <taxon>Alphaproteobacteria</taxon>
        <taxon>Hyphomicrobiales</taxon>
        <taxon>Stappiaceae</taxon>
        <taxon>Roseibium</taxon>
    </lineage>
</organism>
<evidence type="ECO:0000313" key="2">
    <source>
        <dbReference type="EMBL" id="GGB52433.1"/>
    </source>
</evidence>
<name>A0A916TNA3_9HYPH</name>
<dbReference type="EMBL" id="BMFA01000007">
    <property type="protein sequence ID" value="GGB52433.1"/>
    <property type="molecule type" value="Genomic_DNA"/>
</dbReference>
<evidence type="ECO:0000256" key="1">
    <source>
        <dbReference type="SAM" id="MobiDB-lite"/>
    </source>
</evidence>
<dbReference type="AlphaFoldDB" id="A0A916TNA3"/>
<evidence type="ECO:0000313" key="3">
    <source>
        <dbReference type="Proteomes" id="UP000605148"/>
    </source>
</evidence>
<accession>A0A916TNA3</accession>
<proteinExistence type="predicted"/>
<comment type="caution">
    <text evidence="2">The sequence shown here is derived from an EMBL/GenBank/DDBJ whole genome shotgun (WGS) entry which is preliminary data.</text>
</comment>
<dbReference type="Proteomes" id="UP000605148">
    <property type="component" value="Unassembled WGS sequence"/>
</dbReference>
<protein>
    <submittedName>
        <fullName evidence="2">Uncharacterized protein</fullName>
    </submittedName>
</protein>
<gene>
    <name evidence="2" type="ORF">GCM10011316_25590</name>
</gene>
<reference evidence="2" key="2">
    <citation type="submission" date="2020-09" db="EMBL/GenBank/DDBJ databases">
        <authorList>
            <person name="Sun Q."/>
            <person name="Zhou Y."/>
        </authorList>
    </citation>
    <scope>NUCLEOTIDE SEQUENCE</scope>
    <source>
        <strain evidence="2">CGMCC 1.12426</strain>
    </source>
</reference>
<reference evidence="2" key="1">
    <citation type="journal article" date="2014" name="Int. J. Syst. Evol. Microbiol.">
        <title>Complete genome sequence of Corynebacterium casei LMG S-19264T (=DSM 44701T), isolated from a smear-ripened cheese.</title>
        <authorList>
            <consortium name="US DOE Joint Genome Institute (JGI-PGF)"/>
            <person name="Walter F."/>
            <person name="Albersmeier A."/>
            <person name="Kalinowski J."/>
            <person name="Ruckert C."/>
        </authorList>
    </citation>
    <scope>NUCLEOTIDE SEQUENCE</scope>
    <source>
        <strain evidence="2">CGMCC 1.12426</strain>
    </source>
</reference>